<dbReference type="GO" id="GO:0003725">
    <property type="term" value="F:double-stranded RNA binding"/>
    <property type="evidence" value="ECO:0007669"/>
    <property type="project" value="UniProtKB-UniRule"/>
</dbReference>
<dbReference type="Proteomes" id="UP000215059">
    <property type="component" value="Unassembled WGS sequence"/>
</dbReference>
<dbReference type="GO" id="GO:0005524">
    <property type="term" value="F:ATP binding"/>
    <property type="evidence" value="ECO:0007669"/>
    <property type="project" value="UniProtKB-UniRule"/>
</dbReference>
<comment type="caution">
    <text evidence="16">The sequence shown here is derived from an EMBL/GenBank/DDBJ whole genome shotgun (WGS) entry which is preliminary data.</text>
</comment>
<dbReference type="EMBL" id="NOII01000003">
    <property type="protein sequence ID" value="OYD57774.1"/>
    <property type="molecule type" value="Genomic_DNA"/>
</dbReference>
<evidence type="ECO:0000256" key="5">
    <source>
        <dbReference type="ARBA" id="ARBA00022490"/>
    </source>
</evidence>
<evidence type="ECO:0000256" key="3">
    <source>
        <dbReference type="ARBA" id="ARBA00012584"/>
    </source>
</evidence>
<comment type="function">
    <text evidence="13">Required for the formation of a threonylcarbamoyl group on adenosine at position 37 (t(6)A37) in tRNAs that read codons beginning with adenine.</text>
</comment>
<dbReference type="OrthoDB" id="9814580at2"/>
<dbReference type="Pfam" id="PF03481">
    <property type="entry name" value="Sua5_C"/>
    <property type="match status" value="1"/>
</dbReference>
<reference evidence="16 17" key="1">
    <citation type="submission" date="2017-07" db="EMBL/GenBank/DDBJ databases">
        <title>Fictibacillus sp. nov. GDSW-R2A3 Genome sequencing and assembly.</title>
        <authorList>
            <person name="Mayilraj S."/>
        </authorList>
    </citation>
    <scope>NUCLEOTIDE SEQUENCE [LARGE SCALE GENOMIC DNA]</scope>
    <source>
        <strain evidence="16 17">GDSW-R2A3</strain>
    </source>
</reference>
<dbReference type="AlphaFoldDB" id="A0A235F9L8"/>
<dbReference type="InterPro" id="IPR005145">
    <property type="entry name" value="Sua5_C"/>
</dbReference>
<keyword evidence="17" id="KW-1185">Reference proteome</keyword>
<evidence type="ECO:0000256" key="6">
    <source>
        <dbReference type="ARBA" id="ARBA00022679"/>
    </source>
</evidence>
<organism evidence="16 17">
    <name type="scientific">Fictibacillus aquaticus</name>
    <dbReference type="NCBI Taxonomy" id="2021314"/>
    <lineage>
        <taxon>Bacteria</taxon>
        <taxon>Bacillati</taxon>
        <taxon>Bacillota</taxon>
        <taxon>Bacilli</taxon>
        <taxon>Bacillales</taxon>
        <taxon>Fictibacillaceae</taxon>
        <taxon>Fictibacillus</taxon>
    </lineage>
</organism>
<feature type="binding site" evidence="14">
    <location>
        <position position="188"/>
    </location>
    <ligand>
        <name>L-threonine</name>
        <dbReference type="ChEBI" id="CHEBI:57926"/>
    </ligand>
</feature>
<dbReference type="InterPro" id="IPR038385">
    <property type="entry name" value="Sua5/YwlC_C"/>
</dbReference>
<dbReference type="NCBIfam" id="TIGR00057">
    <property type="entry name" value="L-threonylcarbamoyladenylate synthase"/>
    <property type="match status" value="1"/>
</dbReference>
<dbReference type="PIRSF" id="PIRSF004930">
    <property type="entry name" value="Tln_factor_SUA5"/>
    <property type="match status" value="1"/>
</dbReference>
<dbReference type="PANTHER" id="PTHR17490:SF16">
    <property type="entry name" value="THREONYLCARBAMOYL-AMP SYNTHASE"/>
    <property type="match status" value="1"/>
</dbReference>
<dbReference type="SUPFAM" id="SSF55821">
    <property type="entry name" value="YrdC/RibB"/>
    <property type="match status" value="1"/>
</dbReference>
<evidence type="ECO:0000256" key="10">
    <source>
        <dbReference type="ARBA" id="ARBA00022840"/>
    </source>
</evidence>
<feature type="binding site" evidence="14">
    <location>
        <position position="65"/>
    </location>
    <ligand>
        <name>ATP</name>
        <dbReference type="ChEBI" id="CHEBI:30616"/>
    </ligand>
</feature>
<dbReference type="PANTHER" id="PTHR17490">
    <property type="entry name" value="SUA5"/>
    <property type="match status" value="1"/>
</dbReference>
<evidence type="ECO:0000256" key="13">
    <source>
        <dbReference type="PIRNR" id="PIRNR004930"/>
    </source>
</evidence>
<evidence type="ECO:0000256" key="9">
    <source>
        <dbReference type="ARBA" id="ARBA00022741"/>
    </source>
</evidence>
<evidence type="ECO:0000256" key="8">
    <source>
        <dbReference type="ARBA" id="ARBA00022695"/>
    </source>
</evidence>
<evidence type="ECO:0000256" key="4">
    <source>
        <dbReference type="ARBA" id="ARBA00015492"/>
    </source>
</evidence>
<dbReference type="GO" id="GO:0061710">
    <property type="term" value="F:L-threonylcarbamoyladenylate synthase"/>
    <property type="evidence" value="ECO:0007669"/>
    <property type="project" value="UniProtKB-EC"/>
</dbReference>
<accession>A0A235F9L8</accession>
<name>A0A235F9L8_9BACL</name>
<proteinExistence type="inferred from homology"/>
<dbReference type="InterPro" id="IPR050156">
    <property type="entry name" value="TC-AMP_synthase_SUA5"/>
</dbReference>
<dbReference type="InterPro" id="IPR010923">
    <property type="entry name" value="T(6)A37_SUA5"/>
</dbReference>
<gene>
    <name evidence="16" type="ORF">CGZ90_12145</name>
</gene>
<dbReference type="FunFam" id="3.40.50.11030:FF:000001">
    <property type="entry name" value="Threonylcarbamoyl-AMP synthase"/>
    <property type="match status" value="1"/>
</dbReference>
<dbReference type="InterPro" id="IPR006070">
    <property type="entry name" value="Sua5-like_dom"/>
</dbReference>
<evidence type="ECO:0000256" key="1">
    <source>
        <dbReference type="ARBA" id="ARBA00004496"/>
    </source>
</evidence>
<sequence>MPYKTTVWTVDNFEQISEKNTQLIQASLWIKKDEVVAFPTETVYGLGGNALSDQAISRIYEAKGRPSDNPLIVHIAEEGQLKELAAEIPEKARILMENFWPGPLTIIFPKGIKVSSKVTGGLDTVAVRMPDHPVALAFIKACGVPLAAPSANLSGKPSPTSAGHVFDDLSGRIPGIVDGGQTGIGVESTVVDCSVDGAVTILRPGGVTKEQLEEALGSEVGLDPAFTEKEAAPKSPGMKYTHYAPDAPFVLVDGSREFIQSLVDKARAEGRRAGVMTTAENEKFYNADAVIPAGERSRPETVAAALYDTLRTFNEAKVDVIYGEVFPKTGVGYAIMNRLEKSAGGNIVAENK</sequence>
<comment type="catalytic activity">
    <reaction evidence="12 13">
        <text>L-threonine + hydrogencarbonate + ATP = L-threonylcarbamoyladenylate + diphosphate + H2O</text>
        <dbReference type="Rhea" id="RHEA:36407"/>
        <dbReference type="ChEBI" id="CHEBI:15377"/>
        <dbReference type="ChEBI" id="CHEBI:17544"/>
        <dbReference type="ChEBI" id="CHEBI:30616"/>
        <dbReference type="ChEBI" id="CHEBI:33019"/>
        <dbReference type="ChEBI" id="CHEBI:57926"/>
        <dbReference type="ChEBI" id="CHEBI:73682"/>
        <dbReference type="EC" id="2.7.7.87"/>
    </reaction>
</comment>
<dbReference type="EC" id="2.7.7.87" evidence="3 13"/>
<dbReference type="Gene3D" id="3.40.50.11030">
    <property type="entry name" value="Threonylcarbamoyl-AMP synthase, C-terminal domain"/>
    <property type="match status" value="1"/>
</dbReference>
<evidence type="ECO:0000313" key="17">
    <source>
        <dbReference type="Proteomes" id="UP000215059"/>
    </source>
</evidence>
<dbReference type="Gene3D" id="3.90.870.10">
    <property type="entry name" value="DHBP synthase"/>
    <property type="match status" value="1"/>
</dbReference>
<comment type="subcellular location">
    <subcellularLocation>
        <location evidence="1 13">Cytoplasm</location>
    </subcellularLocation>
</comment>
<dbReference type="InterPro" id="IPR017945">
    <property type="entry name" value="DHBP_synth_RibB-like_a/b_dom"/>
</dbReference>
<keyword evidence="7 13" id="KW-0819">tRNA processing</keyword>
<keyword evidence="5 13" id="KW-0963">Cytoplasm</keyword>
<feature type="binding site" evidence="14">
    <location>
        <position position="42"/>
    </location>
    <ligand>
        <name>L-threonine</name>
        <dbReference type="ChEBI" id="CHEBI:57926"/>
    </ligand>
</feature>
<feature type="binding site" evidence="14">
    <location>
        <position position="69"/>
    </location>
    <ligand>
        <name>ATP</name>
        <dbReference type="ChEBI" id="CHEBI:30616"/>
    </ligand>
</feature>
<keyword evidence="6 13" id="KW-0808">Transferase</keyword>
<feature type="binding site" evidence="14">
    <location>
        <position position="150"/>
    </location>
    <ligand>
        <name>ATP</name>
        <dbReference type="ChEBI" id="CHEBI:30616"/>
    </ligand>
</feature>
<dbReference type="PROSITE" id="PS51163">
    <property type="entry name" value="YRDC"/>
    <property type="match status" value="1"/>
</dbReference>
<dbReference type="FunFam" id="3.90.870.10:FF:000008">
    <property type="entry name" value="Threonylcarbamoyl-AMP synthase"/>
    <property type="match status" value="1"/>
</dbReference>
<feature type="binding site" evidence="14">
    <location>
        <position position="74"/>
    </location>
    <ligand>
        <name>L-threonine</name>
        <dbReference type="ChEBI" id="CHEBI:57926"/>
    </ligand>
</feature>
<comment type="similarity">
    <text evidence="2 13">Belongs to the SUA5 family.</text>
</comment>
<protein>
    <recommendedName>
        <fullName evidence="4 13">Threonylcarbamoyl-AMP synthase</fullName>
        <shortName evidence="13">TC-AMP synthase</shortName>
        <ecNumber evidence="3 13">2.7.7.87</ecNumber>
    </recommendedName>
    <alternativeName>
        <fullName evidence="11 13">L-threonylcarbamoyladenylate synthase</fullName>
    </alternativeName>
</protein>
<evidence type="ECO:0000259" key="15">
    <source>
        <dbReference type="PROSITE" id="PS51163"/>
    </source>
</evidence>
<feature type="binding site" evidence="14">
    <location>
        <position position="158"/>
    </location>
    <ligand>
        <name>ATP</name>
        <dbReference type="ChEBI" id="CHEBI:30616"/>
    </ligand>
</feature>
<feature type="binding site" evidence="14">
    <location>
        <position position="243"/>
    </location>
    <ligand>
        <name>ATP</name>
        <dbReference type="ChEBI" id="CHEBI:30616"/>
    </ligand>
</feature>
<dbReference type="GO" id="GO:0006450">
    <property type="term" value="P:regulation of translational fidelity"/>
    <property type="evidence" value="ECO:0007669"/>
    <property type="project" value="TreeGrafter"/>
</dbReference>
<keyword evidence="10 13" id="KW-0067">ATP-binding</keyword>
<dbReference type="GO" id="GO:0000049">
    <property type="term" value="F:tRNA binding"/>
    <property type="evidence" value="ECO:0007669"/>
    <property type="project" value="TreeGrafter"/>
</dbReference>
<dbReference type="Pfam" id="PF01300">
    <property type="entry name" value="Sua5_yciO_yrdC"/>
    <property type="match status" value="1"/>
</dbReference>
<feature type="domain" description="YrdC-like" evidence="15">
    <location>
        <begin position="20"/>
        <end position="207"/>
    </location>
</feature>
<evidence type="ECO:0000313" key="16">
    <source>
        <dbReference type="EMBL" id="OYD57774.1"/>
    </source>
</evidence>
<feature type="binding site" evidence="14">
    <location>
        <position position="124"/>
    </location>
    <ligand>
        <name>ATP</name>
        <dbReference type="ChEBI" id="CHEBI:30616"/>
    </ligand>
</feature>
<keyword evidence="8 13" id="KW-0548">Nucleotidyltransferase</keyword>
<feature type="binding site" evidence="14">
    <location>
        <position position="128"/>
    </location>
    <ligand>
        <name>L-threonine</name>
        <dbReference type="ChEBI" id="CHEBI:57926"/>
    </ligand>
</feature>
<evidence type="ECO:0000256" key="7">
    <source>
        <dbReference type="ARBA" id="ARBA00022694"/>
    </source>
</evidence>
<evidence type="ECO:0000256" key="12">
    <source>
        <dbReference type="ARBA" id="ARBA00048366"/>
    </source>
</evidence>
<evidence type="ECO:0000256" key="14">
    <source>
        <dbReference type="PIRSR" id="PIRSR004930-1"/>
    </source>
</evidence>
<keyword evidence="9 13" id="KW-0547">Nucleotide-binding</keyword>
<feature type="binding site" evidence="14">
    <location>
        <position position="203"/>
    </location>
    <ligand>
        <name>ATP</name>
        <dbReference type="ChEBI" id="CHEBI:30616"/>
    </ligand>
</feature>
<evidence type="ECO:0000256" key="11">
    <source>
        <dbReference type="ARBA" id="ARBA00029774"/>
    </source>
</evidence>
<dbReference type="GO" id="GO:0005737">
    <property type="term" value="C:cytoplasm"/>
    <property type="evidence" value="ECO:0007669"/>
    <property type="project" value="UniProtKB-SubCell"/>
</dbReference>
<dbReference type="GO" id="GO:0008033">
    <property type="term" value="P:tRNA processing"/>
    <property type="evidence" value="ECO:0007669"/>
    <property type="project" value="UniProtKB-KW"/>
</dbReference>
<feature type="binding site" evidence="14">
    <location>
        <position position="148"/>
    </location>
    <ligand>
        <name>L-threonine</name>
        <dbReference type="ChEBI" id="CHEBI:57926"/>
    </ligand>
</feature>
<evidence type="ECO:0000256" key="2">
    <source>
        <dbReference type="ARBA" id="ARBA00007663"/>
    </source>
</evidence>